<dbReference type="AlphaFoldDB" id="A0A6P0ETC3"/>
<comment type="subcellular location">
    <subcellularLocation>
        <location evidence="1">Cell membrane</location>
        <topology evidence="1">Multi-pass membrane protein</topology>
    </subcellularLocation>
</comment>
<feature type="transmembrane region" description="Helical" evidence="6">
    <location>
        <begin position="135"/>
        <end position="153"/>
    </location>
</feature>
<feature type="transmembrane region" description="Helical" evidence="6">
    <location>
        <begin position="29"/>
        <end position="46"/>
    </location>
</feature>
<evidence type="ECO:0000313" key="10">
    <source>
        <dbReference type="Proteomes" id="UP000471152"/>
    </source>
</evidence>
<keyword evidence="3 6" id="KW-0812">Transmembrane</keyword>
<evidence type="ECO:0000313" key="8">
    <source>
        <dbReference type="EMBL" id="NEN51265.1"/>
    </source>
</evidence>
<dbReference type="GO" id="GO:0022857">
    <property type="term" value="F:transmembrane transporter activity"/>
    <property type="evidence" value="ECO:0007669"/>
    <property type="project" value="InterPro"/>
</dbReference>
<comment type="caution">
    <text evidence="7">The sequence shown here is derived from an EMBL/GenBank/DDBJ whole genome shotgun (WGS) entry which is preliminary data.</text>
</comment>
<accession>A0A6P0ETC3</accession>
<name>A0A6P0ETC3_9ACTN</name>
<evidence type="ECO:0000256" key="6">
    <source>
        <dbReference type="SAM" id="Phobius"/>
    </source>
</evidence>
<evidence type="ECO:0000313" key="7">
    <source>
        <dbReference type="EMBL" id="NEK94377.1"/>
    </source>
</evidence>
<keyword evidence="2" id="KW-1003">Cell membrane</keyword>
<feature type="transmembrane region" description="Helical" evidence="6">
    <location>
        <begin position="179"/>
        <end position="197"/>
    </location>
</feature>
<evidence type="ECO:0000256" key="3">
    <source>
        <dbReference type="ARBA" id="ARBA00022692"/>
    </source>
</evidence>
<proteinExistence type="predicted"/>
<dbReference type="EMBL" id="JAAGWB010000023">
    <property type="protein sequence ID" value="NEN51265.1"/>
    <property type="molecule type" value="Genomic_DNA"/>
</dbReference>
<sequence>MSTIETTPQAAGTDATARRLKFVQRVQRQGALAVLVLLCLVASFQFDSFATGPNIRSIGLQASFLAVIALGMTFVIFTGGIDLSVGSVFALGGVLAAWAAQEYGTLAAIVVPLVVCGAIGLVQGLVIAYGKLAPFIVTLAGLLFARGLLLFISDEGATVNKVPADSGFRNLAQGSLLGIPYPIWIVVVFFGLGALVLHRTSFGPTVLAIGGQEDAADLMGLPVARTKVITYTASGLLAGFAGVLIASYTSSGVAIIGVGTELQAISAVVLGGTLLAGGAGTIFGTLVGVLLLQVIANVINQVGSLNSNWQDLVSGGILLAVVVLQRYLAGTVRR</sequence>
<keyword evidence="4 6" id="KW-1133">Transmembrane helix</keyword>
<protein>
    <submittedName>
        <fullName evidence="7">ABC transporter permease</fullName>
    </submittedName>
</protein>
<feature type="transmembrane region" description="Helical" evidence="6">
    <location>
        <begin position="228"/>
        <end position="248"/>
    </location>
</feature>
<organism evidence="7 9">
    <name type="scientific">Modestobacter muralis</name>
    <dbReference type="NCBI Taxonomy" id="1608614"/>
    <lineage>
        <taxon>Bacteria</taxon>
        <taxon>Bacillati</taxon>
        <taxon>Actinomycetota</taxon>
        <taxon>Actinomycetes</taxon>
        <taxon>Geodermatophilales</taxon>
        <taxon>Geodermatophilaceae</taxon>
        <taxon>Modestobacter</taxon>
    </lineage>
</organism>
<dbReference type="PANTHER" id="PTHR32196">
    <property type="entry name" value="ABC TRANSPORTER PERMEASE PROTEIN YPHD-RELATED-RELATED"/>
    <property type="match status" value="1"/>
</dbReference>
<feature type="transmembrane region" description="Helical" evidence="6">
    <location>
        <begin position="312"/>
        <end position="329"/>
    </location>
</feature>
<dbReference type="CDD" id="cd06579">
    <property type="entry name" value="TM_PBP1_transp_AraH_like"/>
    <property type="match status" value="1"/>
</dbReference>
<evidence type="ECO:0000256" key="1">
    <source>
        <dbReference type="ARBA" id="ARBA00004651"/>
    </source>
</evidence>
<evidence type="ECO:0000256" key="5">
    <source>
        <dbReference type="ARBA" id="ARBA00023136"/>
    </source>
</evidence>
<reference evidence="7 9" key="1">
    <citation type="submission" date="2020-01" db="EMBL/GenBank/DDBJ databases">
        <title>the WGS Modestobacter muralis CPCC 204518.</title>
        <authorList>
            <person name="Jiang Z."/>
        </authorList>
    </citation>
    <scope>NUCLEOTIDE SEQUENCE [LARGE SCALE GENOMIC DNA]</scope>
    <source>
        <strain evidence="7 9">DSM 100205</strain>
    </source>
</reference>
<dbReference type="EMBL" id="JAAGWH010000021">
    <property type="protein sequence ID" value="NEK94377.1"/>
    <property type="molecule type" value="Genomic_DNA"/>
</dbReference>
<dbReference type="Proteomes" id="UP000468828">
    <property type="component" value="Unassembled WGS sequence"/>
</dbReference>
<dbReference type="Proteomes" id="UP000471152">
    <property type="component" value="Unassembled WGS sequence"/>
</dbReference>
<evidence type="ECO:0000313" key="9">
    <source>
        <dbReference type="Proteomes" id="UP000468828"/>
    </source>
</evidence>
<feature type="transmembrane region" description="Helical" evidence="6">
    <location>
        <begin position="106"/>
        <end position="128"/>
    </location>
</feature>
<reference evidence="8 10" key="2">
    <citation type="submission" date="2020-02" db="EMBL/GenBank/DDBJ databases">
        <title>The WGS of Modestobacter muralis DSM 100205.</title>
        <authorList>
            <person name="Jiang Z."/>
        </authorList>
    </citation>
    <scope>NUCLEOTIDE SEQUENCE [LARGE SCALE GENOMIC DNA]</scope>
    <source>
        <strain evidence="8 10">DSM 100205</strain>
    </source>
</reference>
<feature type="transmembrane region" description="Helical" evidence="6">
    <location>
        <begin position="58"/>
        <end position="76"/>
    </location>
</feature>
<dbReference type="Pfam" id="PF02653">
    <property type="entry name" value="BPD_transp_2"/>
    <property type="match status" value="1"/>
</dbReference>
<dbReference type="RefSeq" id="WP_163610950.1">
    <property type="nucleotide sequence ID" value="NZ_JAAGWB010000023.1"/>
</dbReference>
<keyword evidence="5 6" id="KW-0472">Membrane</keyword>
<dbReference type="PANTHER" id="PTHR32196:SF63">
    <property type="entry name" value="INNER MEMBRANE ABC TRANSPORTER PERMEASE PROTEIN YJFF"/>
    <property type="match status" value="1"/>
</dbReference>
<evidence type="ECO:0000256" key="4">
    <source>
        <dbReference type="ARBA" id="ARBA00022989"/>
    </source>
</evidence>
<dbReference type="GO" id="GO:0005886">
    <property type="term" value="C:plasma membrane"/>
    <property type="evidence" value="ECO:0007669"/>
    <property type="project" value="UniProtKB-SubCell"/>
</dbReference>
<dbReference type="InterPro" id="IPR001851">
    <property type="entry name" value="ABC_transp_permease"/>
</dbReference>
<evidence type="ECO:0000256" key="2">
    <source>
        <dbReference type="ARBA" id="ARBA00022475"/>
    </source>
</evidence>
<gene>
    <name evidence="8" type="ORF">G3R41_10005</name>
    <name evidence="7" type="ORF">GCU67_09350</name>
</gene>
<keyword evidence="9" id="KW-1185">Reference proteome</keyword>